<evidence type="ECO:0000313" key="5">
    <source>
        <dbReference type="EMBL" id="KND88549.1"/>
    </source>
</evidence>
<dbReference type="EMBL" id="LFRF01000025">
    <property type="protein sequence ID" value="KND88549.1"/>
    <property type="molecule type" value="Genomic_DNA"/>
</dbReference>
<feature type="domain" description="LysM" evidence="4">
    <location>
        <begin position="65"/>
        <end position="110"/>
    </location>
</feature>
<keyword evidence="6" id="KW-1185">Reference proteome</keyword>
<dbReference type="PANTHER" id="PTHR47700:SF2">
    <property type="entry name" value="CHITINASE"/>
    <property type="match status" value="1"/>
</dbReference>
<dbReference type="Gene3D" id="3.10.350.10">
    <property type="entry name" value="LysM domain"/>
    <property type="match status" value="2"/>
</dbReference>
<comment type="similarity">
    <text evidence="3">Belongs to the secreted LysM effector family.</text>
</comment>
<dbReference type="Proteomes" id="UP000036947">
    <property type="component" value="Unassembled WGS sequence"/>
</dbReference>
<dbReference type="AlphaFoldDB" id="A0A0L0N3I4"/>
<evidence type="ECO:0000256" key="3">
    <source>
        <dbReference type="ARBA" id="ARBA00044955"/>
    </source>
</evidence>
<dbReference type="InterPro" id="IPR053214">
    <property type="entry name" value="LysM12-like"/>
</dbReference>
<gene>
    <name evidence="5" type="ORF">TOPH_06898</name>
</gene>
<evidence type="ECO:0000259" key="4">
    <source>
        <dbReference type="PROSITE" id="PS51782"/>
    </source>
</evidence>
<dbReference type="InterPro" id="IPR036779">
    <property type="entry name" value="LysM_dom_sf"/>
</dbReference>
<evidence type="ECO:0000313" key="6">
    <source>
        <dbReference type="Proteomes" id="UP000036947"/>
    </source>
</evidence>
<accession>A0A0L0N3I4</accession>
<dbReference type="PROSITE" id="PS51782">
    <property type="entry name" value="LYSM"/>
    <property type="match status" value="1"/>
</dbReference>
<organism evidence="5 6">
    <name type="scientific">Tolypocladium ophioglossoides (strain CBS 100239)</name>
    <name type="common">Snaketongue truffleclub</name>
    <name type="synonym">Elaphocordyceps ophioglossoides</name>
    <dbReference type="NCBI Taxonomy" id="1163406"/>
    <lineage>
        <taxon>Eukaryota</taxon>
        <taxon>Fungi</taxon>
        <taxon>Dikarya</taxon>
        <taxon>Ascomycota</taxon>
        <taxon>Pezizomycotina</taxon>
        <taxon>Sordariomycetes</taxon>
        <taxon>Hypocreomycetidae</taxon>
        <taxon>Hypocreales</taxon>
        <taxon>Ophiocordycipitaceae</taxon>
        <taxon>Tolypocladium</taxon>
    </lineage>
</organism>
<dbReference type="GO" id="GO:0008061">
    <property type="term" value="F:chitin binding"/>
    <property type="evidence" value="ECO:0007669"/>
    <property type="project" value="UniProtKB-KW"/>
</dbReference>
<evidence type="ECO:0000256" key="1">
    <source>
        <dbReference type="ARBA" id="ARBA00022669"/>
    </source>
</evidence>
<dbReference type="PANTHER" id="PTHR47700">
    <property type="entry name" value="V CHITINASE, PUTATIVE (AFU_ORTHOLOGUE AFUA_6G13720)-RELATED"/>
    <property type="match status" value="1"/>
</dbReference>
<name>A0A0L0N3I4_TOLOC</name>
<dbReference type="InterPro" id="IPR018392">
    <property type="entry name" value="LysM"/>
</dbReference>
<evidence type="ECO:0000256" key="2">
    <source>
        <dbReference type="ARBA" id="ARBA00023026"/>
    </source>
</evidence>
<proteinExistence type="inferred from homology"/>
<sequence length="160" mass="17017">MAMRSTRRISCWAVADRCKISQDDLEKYNPRANLCNTLVADEKVCCSAGTLPDTIPPGNPDGTCETKRVIGGDSCGSLASKCGLAPADFTKVNTKANLCSTLVGGQQVCCTRGKLPDLRPKPNPDGSCSTYTTIQDDSCSSIAASRDLTITEIEDFNSKT</sequence>
<keyword evidence="1" id="KW-0147">Chitin-binding</keyword>
<protein>
    <submittedName>
        <fullName evidence="5">Killer toxin subunits alpha/beta</fullName>
    </submittedName>
</protein>
<dbReference type="OrthoDB" id="73875at2759"/>
<reference evidence="5 6" key="1">
    <citation type="journal article" date="2015" name="BMC Genomics">
        <title>The genome of the truffle-parasite Tolypocladium ophioglossoides and the evolution of antifungal peptaibiotics.</title>
        <authorList>
            <person name="Quandt C.A."/>
            <person name="Bushley K.E."/>
            <person name="Spatafora J.W."/>
        </authorList>
    </citation>
    <scope>NUCLEOTIDE SEQUENCE [LARGE SCALE GENOMIC DNA]</scope>
    <source>
        <strain evidence="5 6">CBS 100239</strain>
    </source>
</reference>
<comment type="caution">
    <text evidence="5">The sequence shown here is derived from an EMBL/GenBank/DDBJ whole genome shotgun (WGS) entry which is preliminary data.</text>
</comment>
<keyword evidence="2" id="KW-0843">Virulence</keyword>
<dbReference type="Pfam" id="PF01476">
    <property type="entry name" value="LysM"/>
    <property type="match status" value="3"/>
</dbReference>
<dbReference type="STRING" id="1163406.A0A0L0N3I4"/>